<evidence type="ECO:0000313" key="4">
    <source>
        <dbReference type="EMBL" id="MDO1449902.1"/>
    </source>
</evidence>
<dbReference type="RefSeq" id="WP_302040705.1">
    <property type="nucleotide sequence ID" value="NZ_JAUKPO010000023.1"/>
</dbReference>
<dbReference type="InterPro" id="IPR047629">
    <property type="entry name" value="IS1182_transpos"/>
</dbReference>
<feature type="region of interest" description="Disordered" evidence="1">
    <location>
        <begin position="192"/>
        <end position="216"/>
    </location>
</feature>
<dbReference type="Proteomes" id="UP001168528">
    <property type="component" value="Unassembled WGS sequence"/>
</dbReference>
<protein>
    <submittedName>
        <fullName evidence="4">IS1182 family transposase</fullName>
    </submittedName>
</protein>
<accession>A0ABT8RCS0</accession>
<evidence type="ECO:0000259" key="2">
    <source>
        <dbReference type="Pfam" id="PF05598"/>
    </source>
</evidence>
<comment type="caution">
    <text evidence="4">The sequence shown here is derived from an EMBL/GenBank/DDBJ whole genome shotgun (WGS) entry which is preliminary data.</text>
</comment>
<sequence length="480" mass="54760">MVGKRKITQSCLSQAIEDYIPKNNFYRRLKSLLDLTFLYKAVAPYYGKCGQKSVDPVVFFKLHLVAHFENQCSERALIRNSQLRVDILYFLDYNVGERLPYHSTLSRTRKRLPEEVFESCFQYILSACVEAGMVRGHTQVMDAAFVEANASTDSLKRKALLEWQLVKGEAEQVTPDELLGQDAAFTALEKTDKPKSCPRNNRSHISMSDGDAKLSEKRGKPSRLYYLSSMAVDTHRHVITHIQADMADERDSKHLVAIVGKLSSKLKHYGLPLQYLLADGGFGSGENYAFLEANKIKGFIALPGSYHPVRDGFRYDTTENAYVCGNEKLLYYHGIRMESGFATHYYHARVKDCKECPLKKACCGNKRRQSLTFSVYRHYHQRMQERVESKEGKKMIGRRMSTVEPVFGSLLNYYGMKRSNAKGKRAAHKMMLMAATAYNLQKLLSYSVQPKSNVQILTLKQANTLYFVLRYVVQHPGGIL</sequence>
<proteinExistence type="predicted"/>
<dbReference type="EMBL" id="JAUKPO010000023">
    <property type="protein sequence ID" value="MDO1449902.1"/>
    <property type="molecule type" value="Genomic_DNA"/>
</dbReference>
<feature type="domain" description="Transposase InsH N-terminal" evidence="2">
    <location>
        <begin position="16"/>
        <end position="111"/>
    </location>
</feature>
<evidence type="ECO:0000259" key="3">
    <source>
        <dbReference type="Pfam" id="PF13751"/>
    </source>
</evidence>
<evidence type="ECO:0000256" key="1">
    <source>
        <dbReference type="SAM" id="MobiDB-lite"/>
    </source>
</evidence>
<gene>
    <name evidence="4" type="ORF">Q0590_26720</name>
</gene>
<feature type="domain" description="Transposase DDE" evidence="3">
    <location>
        <begin position="338"/>
        <end position="444"/>
    </location>
</feature>
<dbReference type="InterPro" id="IPR025668">
    <property type="entry name" value="Tnp_DDE_dom"/>
</dbReference>
<dbReference type="Pfam" id="PF05598">
    <property type="entry name" value="DUF772"/>
    <property type="match status" value="1"/>
</dbReference>
<reference evidence="4" key="1">
    <citation type="submission" date="2023-07" db="EMBL/GenBank/DDBJ databases">
        <title>The genome sequence of Rhodocytophaga aerolata KACC 12507.</title>
        <authorList>
            <person name="Zhang X."/>
        </authorList>
    </citation>
    <scope>NUCLEOTIDE SEQUENCE</scope>
    <source>
        <strain evidence="4">KACC 12507</strain>
    </source>
</reference>
<dbReference type="InterPro" id="IPR008490">
    <property type="entry name" value="Transposase_InsH_N"/>
</dbReference>
<dbReference type="Pfam" id="PF13751">
    <property type="entry name" value="DDE_Tnp_1_6"/>
    <property type="match status" value="1"/>
</dbReference>
<keyword evidence="5" id="KW-1185">Reference proteome</keyword>
<name>A0ABT8RCS0_9BACT</name>
<dbReference type="PANTHER" id="PTHR33408">
    <property type="entry name" value="TRANSPOSASE"/>
    <property type="match status" value="1"/>
</dbReference>
<organism evidence="4 5">
    <name type="scientific">Rhodocytophaga aerolata</name>
    <dbReference type="NCBI Taxonomy" id="455078"/>
    <lineage>
        <taxon>Bacteria</taxon>
        <taxon>Pseudomonadati</taxon>
        <taxon>Bacteroidota</taxon>
        <taxon>Cytophagia</taxon>
        <taxon>Cytophagales</taxon>
        <taxon>Rhodocytophagaceae</taxon>
        <taxon>Rhodocytophaga</taxon>
    </lineage>
</organism>
<dbReference type="NCBIfam" id="NF033551">
    <property type="entry name" value="transpos_IS1182"/>
    <property type="match status" value="1"/>
</dbReference>
<evidence type="ECO:0000313" key="5">
    <source>
        <dbReference type="Proteomes" id="UP001168528"/>
    </source>
</evidence>